<evidence type="ECO:0000313" key="3">
    <source>
        <dbReference type="EMBL" id="GIT96960.1"/>
    </source>
</evidence>
<reference evidence="3 4" key="1">
    <citation type="submission" date="2021-05" db="EMBL/GenBank/DDBJ databases">
        <title>Bacteria Genome sequencing.</title>
        <authorList>
            <person name="Takabe Y."/>
            <person name="Nakajima Y."/>
            <person name="Suzuki S."/>
            <person name="Shiozaki T."/>
        </authorList>
    </citation>
    <scope>NUCLEOTIDE SEQUENCE [LARGE SCALE GENOMIC DNA]</scope>
    <source>
        <strain evidence="3 4">AI_62</strain>
    </source>
</reference>
<proteinExistence type="predicted"/>
<sequence length="90" mass="9277">MNHQYGLGMSGSQHGNYNDPSYIVGKNNRAAADKLAASMSKPSGKTPSGATFSTGSGKSGRKELMIVVGVLLGCLSVTLGFIQIISFIGP</sequence>
<evidence type="ECO:0000313" key="4">
    <source>
        <dbReference type="Proteomes" id="UP000786693"/>
    </source>
</evidence>
<keyword evidence="2" id="KW-0812">Transmembrane</keyword>
<evidence type="ECO:0000256" key="1">
    <source>
        <dbReference type="SAM" id="MobiDB-lite"/>
    </source>
</evidence>
<feature type="region of interest" description="Disordered" evidence="1">
    <location>
        <begin position="36"/>
        <end position="58"/>
    </location>
</feature>
<evidence type="ECO:0000256" key="2">
    <source>
        <dbReference type="SAM" id="Phobius"/>
    </source>
</evidence>
<name>A0ABQ4NRQ2_9RHOB</name>
<feature type="compositionally biased region" description="Polar residues" evidence="1">
    <location>
        <begin position="40"/>
        <end position="56"/>
    </location>
</feature>
<keyword evidence="2" id="KW-0472">Membrane</keyword>
<dbReference type="EMBL" id="BPFH01000009">
    <property type="protein sequence ID" value="GIT96960.1"/>
    <property type="molecule type" value="Genomic_DNA"/>
</dbReference>
<dbReference type="Proteomes" id="UP000786693">
    <property type="component" value="Unassembled WGS sequence"/>
</dbReference>
<keyword evidence="4" id="KW-1185">Reference proteome</keyword>
<comment type="caution">
    <text evidence="3">The sequence shown here is derived from an EMBL/GenBank/DDBJ whole genome shotgun (WGS) entry which is preliminary data.</text>
</comment>
<accession>A0ABQ4NRQ2</accession>
<protein>
    <submittedName>
        <fullName evidence="3">Uncharacterized protein</fullName>
    </submittedName>
</protein>
<keyword evidence="2" id="KW-1133">Transmembrane helix</keyword>
<dbReference type="RefSeq" id="WP_220750450.1">
    <property type="nucleotide sequence ID" value="NZ_BPFH01000009.1"/>
</dbReference>
<organism evidence="3 4">
    <name type="scientific">Jannaschia pagri</name>
    <dbReference type="NCBI Taxonomy" id="2829797"/>
    <lineage>
        <taxon>Bacteria</taxon>
        <taxon>Pseudomonadati</taxon>
        <taxon>Pseudomonadota</taxon>
        <taxon>Alphaproteobacteria</taxon>
        <taxon>Rhodobacterales</taxon>
        <taxon>Roseobacteraceae</taxon>
        <taxon>Jannaschia</taxon>
    </lineage>
</organism>
<gene>
    <name evidence="3" type="ORF">JANAI62_35830</name>
</gene>
<feature type="transmembrane region" description="Helical" evidence="2">
    <location>
        <begin position="64"/>
        <end position="88"/>
    </location>
</feature>